<dbReference type="GO" id="GO:0051783">
    <property type="term" value="P:regulation of nuclear division"/>
    <property type="evidence" value="ECO:0007669"/>
    <property type="project" value="InterPro"/>
</dbReference>
<accession>A0A5J9V0F4</accession>
<dbReference type="OrthoDB" id="1916775at2759"/>
<feature type="compositionally biased region" description="Basic and acidic residues" evidence="1">
    <location>
        <begin position="39"/>
        <end position="55"/>
    </location>
</feature>
<comment type="caution">
    <text evidence="2">The sequence shown here is derived from an EMBL/GenBank/DDBJ whole genome shotgun (WGS) entry which is preliminary data.</text>
</comment>
<feature type="region of interest" description="Disordered" evidence="1">
    <location>
        <begin position="196"/>
        <end position="257"/>
    </location>
</feature>
<dbReference type="EMBL" id="RWGY01000011">
    <property type="protein sequence ID" value="TVU29493.1"/>
    <property type="molecule type" value="Genomic_DNA"/>
</dbReference>
<dbReference type="PANTHER" id="PTHR35119">
    <property type="entry name" value="PROTEIN POLYCHOME"/>
    <property type="match status" value="1"/>
</dbReference>
<dbReference type="GO" id="GO:0005634">
    <property type="term" value="C:nucleus"/>
    <property type="evidence" value="ECO:0007669"/>
    <property type="project" value="InterPro"/>
</dbReference>
<name>A0A5J9V0F4_9POAL</name>
<dbReference type="Proteomes" id="UP000324897">
    <property type="component" value="Chromosome 1"/>
</dbReference>
<protein>
    <submittedName>
        <fullName evidence="2">Uncharacterized protein</fullName>
    </submittedName>
</protein>
<feature type="compositionally biased region" description="Polar residues" evidence="1">
    <location>
        <begin position="199"/>
        <end position="233"/>
    </location>
</feature>
<organism evidence="2 3">
    <name type="scientific">Eragrostis curvula</name>
    <name type="common">weeping love grass</name>
    <dbReference type="NCBI Taxonomy" id="38414"/>
    <lineage>
        <taxon>Eukaryota</taxon>
        <taxon>Viridiplantae</taxon>
        <taxon>Streptophyta</taxon>
        <taxon>Embryophyta</taxon>
        <taxon>Tracheophyta</taxon>
        <taxon>Spermatophyta</taxon>
        <taxon>Magnoliopsida</taxon>
        <taxon>Liliopsida</taxon>
        <taxon>Poales</taxon>
        <taxon>Poaceae</taxon>
        <taxon>PACMAD clade</taxon>
        <taxon>Chloridoideae</taxon>
        <taxon>Eragrostideae</taxon>
        <taxon>Eragrostidinae</taxon>
        <taxon>Eragrostis</taxon>
    </lineage>
</organism>
<feature type="region of interest" description="Disordered" evidence="1">
    <location>
        <begin position="1"/>
        <end position="99"/>
    </location>
</feature>
<feature type="compositionally biased region" description="Polar residues" evidence="1">
    <location>
        <begin position="82"/>
        <end position="99"/>
    </location>
</feature>
<gene>
    <name evidence="2" type="ORF">EJB05_21059</name>
</gene>
<feature type="compositionally biased region" description="Polar residues" evidence="1">
    <location>
        <begin position="240"/>
        <end position="253"/>
    </location>
</feature>
<dbReference type="InterPro" id="IPR034590">
    <property type="entry name" value="POLYCHOME/GIG1"/>
</dbReference>
<feature type="region of interest" description="Disordered" evidence="1">
    <location>
        <begin position="283"/>
        <end position="305"/>
    </location>
</feature>
<evidence type="ECO:0000256" key="1">
    <source>
        <dbReference type="SAM" id="MobiDB-lite"/>
    </source>
</evidence>
<dbReference type="PANTHER" id="PTHR35119:SF1">
    <property type="entry name" value="PROTEIN POLYCHOME"/>
    <property type="match status" value="1"/>
</dbReference>
<feature type="region of interest" description="Disordered" evidence="1">
    <location>
        <begin position="143"/>
        <end position="177"/>
    </location>
</feature>
<evidence type="ECO:0000313" key="2">
    <source>
        <dbReference type="EMBL" id="TVU29493.1"/>
    </source>
</evidence>
<dbReference type="AlphaFoldDB" id="A0A5J9V0F4"/>
<proteinExistence type="predicted"/>
<reference evidence="2 3" key="1">
    <citation type="journal article" date="2019" name="Sci. Rep.">
        <title>A high-quality genome of Eragrostis curvula grass provides insights into Poaceae evolution and supports new strategies to enhance forage quality.</title>
        <authorList>
            <person name="Carballo J."/>
            <person name="Santos B.A.C.M."/>
            <person name="Zappacosta D."/>
            <person name="Garbus I."/>
            <person name="Selva J.P."/>
            <person name="Gallo C.A."/>
            <person name="Diaz A."/>
            <person name="Albertini E."/>
            <person name="Caccamo M."/>
            <person name="Echenique V."/>
        </authorList>
    </citation>
    <scope>NUCLEOTIDE SEQUENCE [LARGE SCALE GENOMIC DNA]</scope>
    <source>
        <strain evidence="3">cv. Victoria</strain>
        <tissue evidence="2">Leaf</tissue>
    </source>
</reference>
<evidence type="ECO:0000313" key="3">
    <source>
        <dbReference type="Proteomes" id="UP000324897"/>
    </source>
</evidence>
<keyword evidence="3" id="KW-1185">Reference proteome</keyword>
<sequence length="305" mass="33504">MPPHAIVPPTRRRSSRCGDQIGGSPRGSEQIIRGRVRIGGRDVERQESETLKGAEARPGPSIRKRAVGFRAPRIYCTDSGEEQQNSGHQEQEKSSTTNYKMPEVRGATRPVLADLSGGGFFIRRVASPGAVAVKGGVKPLARRALTPSSNKENVPPAGAMMAAPKRRSPLPDWYPRTPLRDITSIVKALERRRLRDAASRQQIQWTEDTSLSLEPTTENPSSTEDVATPATSSAKDKLTRSSSPSDCSLQTPSRPVDPALSDLLEKELSSSIEQIEKMVRRNLKQTPKAAQPSKRVVQRRLMSMR</sequence>
<feature type="non-terminal residue" evidence="2">
    <location>
        <position position="1"/>
    </location>
</feature>
<dbReference type="Gramene" id="TVU29493">
    <property type="protein sequence ID" value="TVU29493"/>
    <property type="gene ID" value="EJB05_21059"/>
</dbReference>